<feature type="binding site" evidence="9">
    <location>
        <begin position="267"/>
        <end position="271"/>
    </location>
    <ligand>
        <name>FMN</name>
        <dbReference type="ChEBI" id="CHEBI:58210"/>
    </ligand>
</feature>
<dbReference type="InterPro" id="IPR012133">
    <property type="entry name" value="Alpha-hydoxy_acid_DH_FMN"/>
</dbReference>
<dbReference type="PIRSF" id="PIRSF000138">
    <property type="entry name" value="Al-hdrx_acd_dh"/>
    <property type="match status" value="1"/>
</dbReference>
<evidence type="ECO:0000259" key="10">
    <source>
        <dbReference type="PROSITE" id="PS51349"/>
    </source>
</evidence>
<evidence type="ECO:0000256" key="2">
    <source>
        <dbReference type="ARBA" id="ARBA00022630"/>
    </source>
</evidence>
<evidence type="ECO:0000313" key="11">
    <source>
        <dbReference type="EMBL" id="KXG75473.1"/>
    </source>
</evidence>
<dbReference type="EMBL" id="LOEE01000034">
    <property type="protein sequence ID" value="KXG75473.1"/>
    <property type="molecule type" value="Genomic_DNA"/>
</dbReference>
<gene>
    <name evidence="11" type="primary">hmo</name>
    <name evidence="11" type="ORF">AN619_17370</name>
</gene>
<dbReference type="GO" id="GO:0016491">
    <property type="term" value="F:oxidoreductase activity"/>
    <property type="evidence" value="ECO:0007669"/>
    <property type="project" value="UniProtKB-KW"/>
</dbReference>
<dbReference type="RefSeq" id="WP_068556328.1">
    <property type="nucleotide sequence ID" value="NZ_LOEE01000034.1"/>
</dbReference>
<dbReference type="SUPFAM" id="SSF51395">
    <property type="entry name" value="FMN-linked oxidoreductases"/>
    <property type="match status" value="1"/>
</dbReference>
<feature type="active site" description="Proton acceptor" evidence="8">
    <location>
        <position position="236"/>
    </location>
</feature>
<evidence type="ECO:0000256" key="1">
    <source>
        <dbReference type="ARBA" id="ARBA00001917"/>
    </source>
</evidence>
<feature type="binding site" evidence="9">
    <location>
        <position position="212"/>
    </location>
    <ligand>
        <name>FMN</name>
        <dbReference type="ChEBI" id="CHEBI:58210"/>
    </ligand>
</feature>
<proteinExistence type="inferred from homology"/>
<feature type="binding site" evidence="9">
    <location>
        <begin position="290"/>
        <end position="291"/>
    </location>
    <ligand>
        <name>FMN</name>
        <dbReference type="ChEBI" id="CHEBI:58210"/>
    </ligand>
</feature>
<organism evidence="11 12">
    <name type="scientific">Thermotalea metallivorans</name>
    <dbReference type="NCBI Taxonomy" id="520762"/>
    <lineage>
        <taxon>Bacteria</taxon>
        <taxon>Bacillati</taxon>
        <taxon>Bacillota</taxon>
        <taxon>Clostridia</taxon>
        <taxon>Peptostreptococcales</taxon>
        <taxon>Thermotaleaceae</taxon>
        <taxon>Thermotalea</taxon>
    </lineage>
</organism>
<comment type="catalytic activity">
    <reaction evidence="7">
        <text>(S)-lactate + O2 = pyruvate + H2O2</text>
        <dbReference type="Rhea" id="RHEA:55868"/>
        <dbReference type="ChEBI" id="CHEBI:15361"/>
        <dbReference type="ChEBI" id="CHEBI:15379"/>
        <dbReference type="ChEBI" id="CHEBI:16240"/>
        <dbReference type="ChEBI" id="CHEBI:16651"/>
    </reaction>
    <physiologicalReaction direction="left-to-right" evidence="7">
        <dbReference type="Rhea" id="RHEA:55869"/>
    </physiologicalReaction>
</comment>
<dbReference type="Pfam" id="PF01070">
    <property type="entry name" value="FMN_dh"/>
    <property type="match status" value="2"/>
</dbReference>
<evidence type="ECO:0000256" key="8">
    <source>
        <dbReference type="PIRSR" id="PIRSR000138-1"/>
    </source>
</evidence>
<keyword evidence="3 9" id="KW-0288">FMN</keyword>
<protein>
    <recommendedName>
        <fullName evidence="6">L-lactate oxidase</fullName>
    </recommendedName>
</protein>
<dbReference type="STRING" id="520762.AN619_17370"/>
<feature type="binding site" evidence="9">
    <location>
        <position position="239"/>
    </location>
    <ligand>
        <name>glyoxylate</name>
        <dbReference type="ChEBI" id="CHEBI:36655"/>
    </ligand>
</feature>
<dbReference type="CDD" id="cd02809">
    <property type="entry name" value="alpha_hydroxyacid_oxid_FMN"/>
    <property type="match status" value="1"/>
</dbReference>
<comment type="cofactor">
    <cofactor evidence="1">
        <name>FMN</name>
        <dbReference type="ChEBI" id="CHEBI:58210"/>
    </cofactor>
</comment>
<comment type="similarity">
    <text evidence="5">Belongs to the FMN-dependent alpha-hydroxy acid dehydrogenase family.</text>
</comment>
<accession>A0A140L4J8</accession>
<keyword evidence="4 11" id="KW-0560">Oxidoreductase</keyword>
<keyword evidence="12" id="KW-1185">Reference proteome</keyword>
<dbReference type="PROSITE" id="PS51349">
    <property type="entry name" value="FMN_HYDROXY_ACID_DH_2"/>
    <property type="match status" value="1"/>
</dbReference>
<dbReference type="GO" id="GO:0010181">
    <property type="term" value="F:FMN binding"/>
    <property type="evidence" value="ECO:0007669"/>
    <property type="project" value="InterPro"/>
</dbReference>
<evidence type="ECO:0000256" key="7">
    <source>
        <dbReference type="ARBA" id="ARBA00048754"/>
    </source>
</evidence>
<feature type="domain" description="FMN hydroxy acid dehydrogenase" evidence="10">
    <location>
        <begin position="37"/>
        <end position="339"/>
    </location>
</feature>
<dbReference type="Proteomes" id="UP000070456">
    <property type="component" value="Unassembled WGS sequence"/>
</dbReference>
<evidence type="ECO:0000256" key="6">
    <source>
        <dbReference type="ARBA" id="ARBA00029513"/>
    </source>
</evidence>
<dbReference type="InterPro" id="IPR013785">
    <property type="entry name" value="Aldolase_TIM"/>
</dbReference>
<dbReference type="OrthoDB" id="9770452at2"/>
<dbReference type="InterPro" id="IPR000262">
    <property type="entry name" value="FMN-dep_DH"/>
</dbReference>
<evidence type="ECO:0000313" key="12">
    <source>
        <dbReference type="Proteomes" id="UP000070456"/>
    </source>
</evidence>
<dbReference type="Gene3D" id="3.20.20.70">
    <property type="entry name" value="Aldolase class I"/>
    <property type="match status" value="1"/>
</dbReference>
<evidence type="ECO:0000256" key="9">
    <source>
        <dbReference type="PIRSR" id="PIRSR000138-2"/>
    </source>
</evidence>
<evidence type="ECO:0000256" key="5">
    <source>
        <dbReference type="ARBA" id="ARBA00024042"/>
    </source>
</evidence>
<evidence type="ECO:0000256" key="3">
    <source>
        <dbReference type="ARBA" id="ARBA00022643"/>
    </source>
</evidence>
<dbReference type="InterPro" id="IPR037396">
    <property type="entry name" value="FMN_HAD"/>
</dbReference>
<keyword evidence="2 9" id="KW-0285">Flavoprotein</keyword>
<sequence>MDFKEVMKRAKQIEGFQCRVCPQCNGKACKGEIPGVGGKGSGAGFIRNVDKLNEILLNMDTMYTPAQVDTSIELFGKRFAYPVFAAPIGGLIPCYGEKLTDYAYAKAIVEGCKQAGSIGFTGDGVKDEYFMDPVRAIEENGGWGIPTIKPWRKEEVLRRLEAAEKAGAAAVAMDIDAAGLAILAMAGKPVSPKPVEELREIIGSTRLPFLLKGIMTVKGALKALEAGAYGIVVSNHGGRVLDHTPATVEVLPEIVKAVKGKMKVLIDGGIRSGLDVLKVLALGADAVLIGRPYAVAAYGGGAEGVAAYTKKIGAELAEGMVMTGCNRLEDISQEIIFRG</sequence>
<feature type="binding site" evidence="9">
    <location>
        <position position="236"/>
    </location>
    <ligand>
        <name>FMN</name>
        <dbReference type="ChEBI" id="CHEBI:58210"/>
    </ligand>
</feature>
<comment type="caution">
    <text evidence="11">The sequence shown here is derived from an EMBL/GenBank/DDBJ whole genome shotgun (WGS) entry which is preliminary data.</text>
</comment>
<name>A0A140L4J8_9FIRM</name>
<dbReference type="AlphaFoldDB" id="A0A140L4J8"/>
<dbReference type="PANTHER" id="PTHR10578:SF107">
    <property type="entry name" value="2-HYDROXYACID OXIDASE 1"/>
    <property type="match status" value="1"/>
</dbReference>
<reference evidence="11 12" key="1">
    <citation type="submission" date="2015-12" db="EMBL/GenBank/DDBJ databases">
        <title>Draft genome sequence of the thermoanaerobe Thermotalea metallivorans, an isolate from the runoff channel of the Great Artesian Basin, Australia.</title>
        <authorList>
            <person name="Patel B.K."/>
        </authorList>
    </citation>
    <scope>NUCLEOTIDE SEQUENCE [LARGE SCALE GENOMIC DNA]</scope>
    <source>
        <strain evidence="11 12">B2-1</strain>
    </source>
</reference>
<evidence type="ECO:0000256" key="4">
    <source>
        <dbReference type="ARBA" id="ARBA00023002"/>
    </source>
</evidence>
<dbReference type="PANTHER" id="PTHR10578">
    <property type="entry name" value="S -2-HYDROXY-ACID OXIDASE-RELATED"/>
    <property type="match status" value="1"/>
</dbReference>
<feature type="binding site" evidence="9">
    <location>
        <position position="234"/>
    </location>
    <ligand>
        <name>FMN</name>
        <dbReference type="ChEBI" id="CHEBI:58210"/>
    </ligand>
</feature>